<accession>A0A183J1T0</accession>
<dbReference type="WBParaSite" id="SBAD_0001017901-mRNA-1">
    <property type="protein sequence ID" value="SBAD_0001017901-mRNA-1"/>
    <property type="gene ID" value="SBAD_0001017901"/>
</dbReference>
<name>A0A183J1T0_9BILA</name>
<dbReference type="InterPro" id="IPR036005">
    <property type="entry name" value="Creatinase/aminopeptidase-like"/>
</dbReference>
<proteinExistence type="inferred from homology"/>
<dbReference type="Gene3D" id="3.90.230.10">
    <property type="entry name" value="Creatinase/methionine aminopeptidase superfamily"/>
    <property type="match status" value="1"/>
</dbReference>
<evidence type="ECO:0000313" key="4">
    <source>
        <dbReference type="Proteomes" id="UP000270296"/>
    </source>
</evidence>
<sequence>MSERDPETGGEVEPTIAQDIVVTKYTSASEIVNGVLVELVAKCVDGQSVKELCEFGDQELEVRTSKIFKKKDIKKGIAFPTCISVNNCVCHFSPLRSEADVILTVGDVVKIDCGAHID</sequence>
<protein>
    <submittedName>
        <fullName evidence="5">Peptidase_M24 domain-containing protein</fullName>
    </submittedName>
</protein>
<dbReference type="SUPFAM" id="SSF55920">
    <property type="entry name" value="Creatinase/aminopeptidase"/>
    <property type="match status" value="1"/>
</dbReference>
<gene>
    <name evidence="3" type="ORF">SBAD_LOCUS9828</name>
</gene>
<dbReference type="AlphaFoldDB" id="A0A183J1T0"/>
<keyword evidence="4" id="KW-1185">Reference proteome</keyword>
<dbReference type="PANTHER" id="PTHR10804">
    <property type="entry name" value="PROTEASE FAMILY M24 METHIONYL AMINOPEPTIDASE, AMINOPEPTIDASE P"/>
    <property type="match status" value="1"/>
</dbReference>
<comment type="similarity">
    <text evidence="1">Belongs to the peptidase M24 family.</text>
</comment>
<evidence type="ECO:0000313" key="5">
    <source>
        <dbReference type="WBParaSite" id="SBAD_0001017901-mRNA-1"/>
    </source>
</evidence>
<dbReference type="InterPro" id="IPR000994">
    <property type="entry name" value="Pept_M24"/>
</dbReference>
<feature type="domain" description="Peptidase M24" evidence="2">
    <location>
        <begin position="25"/>
        <end position="118"/>
    </location>
</feature>
<reference evidence="5" key="1">
    <citation type="submission" date="2016-06" db="UniProtKB">
        <authorList>
            <consortium name="WormBaseParasite"/>
        </authorList>
    </citation>
    <scope>IDENTIFICATION</scope>
</reference>
<dbReference type="Pfam" id="PF00557">
    <property type="entry name" value="Peptidase_M24"/>
    <property type="match status" value="1"/>
</dbReference>
<organism evidence="5">
    <name type="scientific">Soboliphyme baturini</name>
    <dbReference type="NCBI Taxonomy" id="241478"/>
    <lineage>
        <taxon>Eukaryota</taxon>
        <taxon>Metazoa</taxon>
        <taxon>Ecdysozoa</taxon>
        <taxon>Nematoda</taxon>
        <taxon>Enoplea</taxon>
        <taxon>Dorylaimia</taxon>
        <taxon>Dioctophymatida</taxon>
        <taxon>Dioctophymatoidea</taxon>
        <taxon>Soboliphymatidae</taxon>
        <taxon>Soboliphyme</taxon>
    </lineage>
</organism>
<reference evidence="3 4" key="2">
    <citation type="submission" date="2018-11" db="EMBL/GenBank/DDBJ databases">
        <authorList>
            <consortium name="Pathogen Informatics"/>
        </authorList>
    </citation>
    <scope>NUCLEOTIDE SEQUENCE [LARGE SCALE GENOMIC DNA]</scope>
</reference>
<dbReference type="EMBL" id="UZAM01013233">
    <property type="protein sequence ID" value="VDP26440.1"/>
    <property type="molecule type" value="Genomic_DNA"/>
</dbReference>
<dbReference type="Proteomes" id="UP000270296">
    <property type="component" value="Unassembled WGS sequence"/>
</dbReference>
<evidence type="ECO:0000313" key="3">
    <source>
        <dbReference type="EMBL" id="VDP26440.1"/>
    </source>
</evidence>
<evidence type="ECO:0000259" key="2">
    <source>
        <dbReference type="Pfam" id="PF00557"/>
    </source>
</evidence>
<dbReference type="OrthoDB" id="5847352at2759"/>
<dbReference type="PANTHER" id="PTHR10804:SF11">
    <property type="entry name" value="PROLIFERATION-ASSOCIATED PROTEIN 2G4"/>
    <property type="match status" value="1"/>
</dbReference>
<evidence type="ECO:0000256" key="1">
    <source>
        <dbReference type="ARBA" id="ARBA00007319"/>
    </source>
</evidence>
<dbReference type="InterPro" id="IPR047113">
    <property type="entry name" value="PA2G4/ARX1"/>
</dbReference>